<dbReference type="PANTHER" id="PTHR35811:SF1">
    <property type="entry name" value="HTH OST-TYPE DOMAIN-CONTAINING PROTEIN"/>
    <property type="match status" value="1"/>
</dbReference>
<dbReference type="Proteomes" id="UP000557204">
    <property type="component" value="Unassembled WGS sequence"/>
</dbReference>
<feature type="domain" description="HTH OST-type" evidence="2">
    <location>
        <begin position="322"/>
        <end position="396"/>
    </location>
</feature>
<accession>A0A849K5C8</accession>
<proteinExistence type="predicted"/>
<reference evidence="3 4" key="1">
    <citation type="submission" date="2020-05" db="EMBL/GenBank/DDBJ databases">
        <title>Genome sequence of Isoptericola sp. JC619 isolated from Chilika lagoon, India.</title>
        <authorList>
            <person name="Kumar D."/>
            <person name="Appam K."/>
            <person name="Gandham S."/>
            <person name="Uppada J."/>
            <person name="Sasikala C."/>
            <person name="Venkata Ramana C."/>
        </authorList>
    </citation>
    <scope>NUCLEOTIDE SEQUENCE [LARGE SCALE GENOMIC DNA]</scope>
    <source>
        <strain evidence="3 4">JC619</strain>
    </source>
</reference>
<feature type="region of interest" description="Disordered" evidence="1">
    <location>
        <begin position="162"/>
        <end position="241"/>
    </location>
</feature>
<dbReference type="GO" id="GO:0004540">
    <property type="term" value="F:RNA nuclease activity"/>
    <property type="evidence" value="ECO:0007669"/>
    <property type="project" value="InterPro"/>
</dbReference>
<dbReference type="Gene3D" id="3.40.50.1010">
    <property type="entry name" value="5'-nuclease"/>
    <property type="match status" value="1"/>
</dbReference>
<feature type="compositionally biased region" description="Pro residues" evidence="1">
    <location>
        <begin position="218"/>
        <end position="228"/>
    </location>
</feature>
<gene>
    <name evidence="3" type="ORF">HLI28_06750</name>
</gene>
<keyword evidence="4" id="KW-1185">Reference proteome</keyword>
<evidence type="ECO:0000259" key="2">
    <source>
        <dbReference type="PROSITE" id="PS51644"/>
    </source>
</evidence>
<dbReference type="RefSeq" id="WP_171246733.1">
    <property type="nucleotide sequence ID" value="NZ_JABFAJ010000011.1"/>
</dbReference>
<dbReference type="InterPro" id="IPR021139">
    <property type="entry name" value="NYN"/>
</dbReference>
<name>A0A849K5C8_9MICO</name>
<evidence type="ECO:0000313" key="4">
    <source>
        <dbReference type="Proteomes" id="UP000557204"/>
    </source>
</evidence>
<evidence type="ECO:0000256" key="1">
    <source>
        <dbReference type="SAM" id="MobiDB-lite"/>
    </source>
</evidence>
<dbReference type="EMBL" id="JABFAJ010000011">
    <property type="protein sequence ID" value="NNU27239.1"/>
    <property type="molecule type" value="Genomic_DNA"/>
</dbReference>
<dbReference type="AlphaFoldDB" id="A0A849K5C8"/>
<evidence type="ECO:0000313" key="3">
    <source>
        <dbReference type="EMBL" id="NNU27239.1"/>
    </source>
</evidence>
<dbReference type="Pfam" id="PF12872">
    <property type="entry name" value="OST-HTH"/>
    <property type="match status" value="2"/>
</dbReference>
<dbReference type="CDD" id="cd11297">
    <property type="entry name" value="PIN_LabA-like_N_1"/>
    <property type="match status" value="1"/>
</dbReference>
<feature type="domain" description="HTH OST-type" evidence="2">
    <location>
        <begin position="243"/>
        <end position="319"/>
    </location>
</feature>
<organism evidence="3 4">
    <name type="scientific">Isoptericola sediminis</name>
    <dbReference type="NCBI Taxonomy" id="2733572"/>
    <lineage>
        <taxon>Bacteria</taxon>
        <taxon>Bacillati</taxon>
        <taxon>Actinomycetota</taxon>
        <taxon>Actinomycetes</taxon>
        <taxon>Micrococcales</taxon>
        <taxon>Promicromonosporaceae</taxon>
        <taxon>Isoptericola</taxon>
    </lineage>
</organism>
<dbReference type="PROSITE" id="PS51644">
    <property type="entry name" value="HTH_OST"/>
    <property type="match status" value="2"/>
</dbReference>
<dbReference type="InterPro" id="IPR025605">
    <property type="entry name" value="OST-HTH/LOTUS_dom"/>
</dbReference>
<feature type="compositionally biased region" description="Low complexity" evidence="1">
    <location>
        <begin position="175"/>
        <end position="208"/>
    </location>
</feature>
<dbReference type="PANTHER" id="PTHR35811">
    <property type="entry name" value="SLR1870 PROTEIN"/>
    <property type="match status" value="1"/>
</dbReference>
<sequence length="396" mass="43231">MEREERLAVFLDYENLALGAREHLGGMQFDFGPIADALAVRGRVVTRRAYADWSYFDEDRRMLTRHQVELIEMPQRMGASRKNAADIKMVVDAIEMAFERDYITTFVMCTGDSDFSPLVTKLRELDKNVIGVGVEKSTSRLLPGACDEFLFYDRLEGVDVPDEAEQSARKKSSGRKSGAATGSTARGGRRTTTAAAAAEATEAPSSGARSRRKKAEPAPEPTPQPAPAPEVDEDETPAGEPPTMEVKVAQTLAGLQASSSGSVTASQLKRTLVRKEPTFTESDYGFRTFTEFLRYLADRDFVVLSEGPSTGDPVVELPAQPDSAHAFDLLRIVVAEAGDGTPLSGLKNLLRKQRPDFSEKALGYRGFLQFCRGAEEAGAVTLAWDDDAEDYLVSLG</sequence>
<comment type="caution">
    <text evidence="3">The sequence shown here is derived from an EMBL/GenBank/DDBJ whole genome shotgun (WGS) entry which is preliminary data.</text>
</comment>
<dbReference type="Pfam" id="PF01936">
    <property type="entry name" value="NYN"/>
    <property type="match status" value="1"/>
</dbReference>
<protein>
    <submittedName>
        <fullName evidence="3">NYN domain-containing protein</fullName>
    </submittedName>
</protein>